<organism evidence="2 3">
    <name type="scientific">Ohtaekwangia kribbensis</name>
    <dbReference type="NCBI Taxonomy" id="688913"/>
    <lineage>
        <taxon>Bacteria</taxon>
        <taxon>Pseudomonadati</taxon>
        <taxon>Bacteroidota</taxon>
        <taxon>Cytophagia</taxon>
        <taxon>Cytophagales</taxon>
        <taxon>Fulvivirgaceae</taxon>
        <taxon>Ohtaekwangia</taxon>
    </lineage>
</organism>
<evidence type="ECO:0000256" key="1">
    <source>
        <dbReference type="SAM" id="SignalP"/>
    </source>
</evidence>
<protein>
    <submittedName>
        <fullName evidence="2">YHS domain-containing (Seleno)protein</fullName>
    </submittedName>
</protein>
<keyword evidence="1" id="KW-0732">Signal</keyword>
<comment type="caution">
    <text evidence="2">The sequence shown here is derived from an EMBL/GenBank/DDBJ whole genome shotgun (WGS) entry which is preliminary data.</text>
</comment>
<sequence>MAGIISNIMKLYLTIFALFVSIGAMAQTENATRLRNYNNDNGIAIKDFDPVSYFKGKAAKGTEDFAYTHKGLTYYFVNNENLEEFKKSPAKYEPAYGGWDAYSMAVDGQRVKVDPSTYKIINGKVYLFYNFNGKNHLRAWNTDEKKNKEKADKLWVQKMR</sequence>
<accession>A0ABW3K2H3</accession>
<dbReference type="RefSeq" id="WP_377578503.1">
    <property type="nucleotide sequence ID" value="NZ_JBHTKA010000002.1"/>
</dbReference>
<reference evidence="3" key="1">
    <citation type="journal article" date="2019" name="Int. J. Syst. Evol. Microbiol.">
        <title>The Global Catalogue of Microorganisms (GCM) 10K type strain sequencing project: providing services to taxonomists for standard genome sequencing and annotation.</title>
        <authorList>
            <consortium name="The Broad Institute Genomics Platform"/>
            <consortium name="The Broad Institute Genome Sequencing Center for Infectious Disease"/>
            <person name="Wu L."/>
            <person name="Ma J."/>
        </authorList>
    </citation>
    <scope>NUCLEOTIDE SEQUENCE [LARGE SCALE GENOMIC DNA]</scope>
    <source>
        <strain evidence="3">CCUG 58938</strain>
    </source>
</reference>
<evidence type="ECO:0000313" key="3">
    <source>
        <dbReference type="Proteomes" id="UP001597112"/>
    </source>
</evidence>
<feature type="chain" id="PRO_5046440063" evidence="1">
    <location>
        <begin position="27"/>
        <end position="160"/>
    </location>
</feature>
<proteinExistence type="predicted"/>
<keyword evidence="3" id="KW-1185">Reference proteome</keyword>
<feature type="signal peptide" evidence="1">
    <location>
        <begin position="1"/>
        <end position="26"/>
    </location>
</feature>
<name>A0ABW3K2H3_9BACT</name>
<evidence type="ECO:0000313" key="2">
    <source>
        <dbReference type="EMBL" id="MFD0999641.1"/>
    </source>
</evidence>
<dbReference type="EMBL" id="JBHTKA010000002">
    <property type="protein sequence ID" value="MFD0999641.1"/>
    <property type="molecule type" value="Genomic_DNA"/>
</dbReference>
<dbReference type="NCBIfam" id="NF041384">
    <property type="entry name" value="YHS_seleno_dom"/>
    <property type="match status" value="1"/>
</dbReference>
<gene>
    <name evidence="2" type="ORF">ACFQ21_10000</name>
</gene>
<dbReference type="Proteomes" id="UP001597112">
    <property type="component" value="Unassembled WGS sequence"/>
</dbReference>